<keyword evidence="3" id="KW-1185">Reference proteome</keyword>
<dbReference type="AlphaFoldDB" id="A0AAD4LJX6"/>
<dbReference type="InterPro" id="IPR003615">
    <property type="entry name" value="HNH_nuc"/>
</dbReference>
<comment type="caution">
    <text evidence="2">The sequence shown here is derived from an EMBL/GenBank/DDBJ whole genome shotgun (WGS) entry which is preliminary data.</text>
</comment>
<sequence length="219" mass="25085">MSVHLPVFRLPLQAVPTRFGWQEHSASDRAFDTGLDQRDVFAGVRTCVICGNSSSWDVLRHREWVPPTAKNNPVHEPRNGMIMCPTCHRLFDTYKFYIRFSPEANNINHTDFPPHRKFHGKAIVIDVNDRYAPFIPLFPIHDECRVRGHNPFNNSPSIPAEIVWQDRVPLHDDGTTLNHNAPPIQSIPPPQARLTAEKWTSTVDLPRLTVDRCTSTVER</sequence>
<evidence type="ECO:0000259" key="1">
    <source>
        <dbReference type="Pfam" id="PF13391"/>
    </source>
</evidence>
<dbReference type="EMBL" id="JAKELL010000011">
    <property type="protein sequence ID" value="KAH8995769.1"/>
    <property type="molecule type" value="Genomic_DNA"/>
</dbReference>
<dbReference type="Pfam" id="PF13391">
    <property type="entry name" value="HNH_2"/>
    <property type="match status" value="1"/>
</dbReference>
<name>A0AAD4LJX6_9AGAM</name>
<gene>
    <name evidence="2" type="ORF">EDB92DRAFT_2084711</name>
</gene>
<protein>
    <recommendedName>
        <fullName evidence="1">HNH nuclease domain-containing protein</fullName>
    </recommendedName>
</protein>
<feature type="domain" description="HNH nuclease" evidence="1">
    <location>
        <begin position="60"/>
        <end position="98"/>
    </location>
</feature>
<proteinExistence type="predicted"/>
<accession>A0AAD4LJX6</accession>
<dbReference type="Proteomes" id="UP001201163">
    <property type="component" value="Unassembled WGS sequence"/>
</dbReference>
<organism evidence="2 3">
    <name type="scientific">Lactarius akahatsu</name>
    <dbReference type="NCBI Taxonomy" id="416441"/>
    <lineage>
        <taxon>Eukaryota</taxon>
        <taxon>Fungi</taxon>
        <taxon>Dikarya</taxon>
        <taxon>Basidiomycota</taxon>
        <taxon>Agaricomycotina</taxon>
        <taxon>Agaricomycetes</taxon>
        <taxon>Russulales</taxon>
        <taxon>Russulaceae</taxon>
        <taxon>Lactarius</taxon>
    </lineage>
</organism>
<reference evidence="2" key="1">
    <citation type="submission" date="2022-01" db="EMBL/GenBank/DDBJ databases">
        <title>Comparative genomics reveals a dynamic genome evolution in the ectomycorrhizal milk-cap (Lactarius) mushrooms.</title>
        <authorList>
            <consortium name="DOE Joint Genome Institute"/>
            <person name="Lebreton A."/>
            <person name="Tang N."/>
            <person name="Kuo A."/>
            <person name="LaButti K."/>
            <person name="Drula E."/>
            <person name="Barry K."/>
            <person name="Clum A."/>
            <person name="Lipzen A."/>
            <person name="Mousain D."/>
            <person name="Ng V."/>
            <person name="Wang R."/>
            <person name="Wang X."/>
            <person name="Dai Y."/>
            <person name="Henrissat B."/>
            <person name="Grigoriev I.V."/>
            <person name="Guerin-Laguette A."/>
            <person name="Yu F."/>
            <person name="Martin F.M."/>
        </authorList>
    </citation>
    <scope>NUCLEOTIDE SEQUENCE</scope>
    <source>
        <strain evidence="2">QP</strain>
    </source>
</reference>
<evidence type="ECO:0000313" key="2">
    <source>
        <dbReference type="EMBL" id="KAH8995769.1"/>
    </source>
</evidence>
<evidence type="ECO:0000313" key="3">
    <source>
        <dbReference type="Proteomes" id="UP001201163"/>
    </source>
</evidence>